<evidence type="ECO:0000313" key="2">
    <source>
        <dbReference type="Proteomes" id="UP000479710"/>
    </source>
</evidence>
<dbReference type="EMBL" id="SPHZ02000006">
    <property type="protein sequence ID" value="KAF0913748.1"/>
    <property type="molecule type" value="Genomic_DNA"/>
</dbReference>
<protein>
    <submittedName>
        <fullName evidence="1">Uncharacterized protein</fullName>
    </submittedName>
</protein>
<keyword evidence="2" id="KW-1185">Reference proteome</keyword>
<comment type="caution">
    <text evidence="1">The sequence shown here is derived from an EMBL/GenBank/DDBJ whole genome shotgun (WGS) entry which is preliminary data.</text>
</comment>
<reference evidence="1 2" key="1">
    <citation type="submission" date="2019-11" db="EMBL/GenBank/DDBJ databases">
        <title>Whole genome sequence of Oryza granulata.</title>
        <authorList>
            <person name="Li W."/>
        </authorList>
    </citation>
    <scope>NUCLEOTIDE SEQUENCE [LARGE SCALE GENOMIC DNA]</scope>
    <source>
        <strain evidence="2">cv. Menghai</strain>
        <tissue evidence="1">Leaf</tissue>
    </source>
</reference>
<accession>A0A6G1DM99</accession>
<sequence length="136" mass="15272">MVVVIVCISVGYKRDKAIDLGLWRLGKIPAWPFSASQRKACPNWSAQITWPPANGKQSIFHLSSFGVFGLNSSWCVRSRQHSDLTPEMPLLPTTRNRRERPIIESIRRQAAANRKQADCTSCEMRSSKGGAFGLKR</sequence>
<gene>
    <name evidence="1" type="ORF">E2562_024622</name>
</gene>
<dbReference type="Proteomes" id="UP000479710">
    <property type="component" value="Unassembled WGS sequence"/>
</dbReference>
<dbReference type="AlphaFoldDB" id="A0A6G1DM99"/>
<evidence type="ECO:0000313" key="1">
    <source>
        <dbReference type="EMBL" id="KAF0913748.1"/>
    </source>
</evidence>
<proteinExistence type="predicted"/>
<name>A0A6G1DM99_9ORYZ</name>
<organism evidence="1 2">
    <name type="scientific">Oryza meyeriana var. granulata</name>
    <dbReference type="NCBI Taxonomy" id="110450"/>
    <lineage>
        <taxon>Eukaryota</taxon>
        <taxon>Viridiplantae</taxon>
        <taxon>Streptophyta</taxon>
        <taxon>Embryophyta</taxon>
        <taxon>Tracheophyta</taxon>
        <taxon>Spermatophyta</taxon>
        <taxon>Magnoliopsida</taxon>
        <taxon>Liliopsida</taxon>
        <taxon>Poales</taxon>
        <taxon>Poaceae</taxon>
        <taxon>BOP clade</taxon>
        <taxon>Oryzoideae</taxon>
        <taxon>Oryzeae</taxon>
        <taxon>Oryzinae</taxon>
        <taxon>Oryza</taxon>
        <taxon>Oryza meyeriana</taxon>
    </lineage>
</organism>